<dbReference type="Gene3D" id="2.60.120.920">
    <property type="match status" value="1"/>
</dbReference>
<name>A0A7S4GQL4_9EUGL</name>
<dbReference type="EMBL" id="HBJA01153704">
    <property type="protein sequence ID" value="CAE0843932.1"/>
    <property type="molecule type" value="Transcribed_RNA"/>
</dbReference>
<dbReference type="AlphaFoldDB" id="A0A7S4GQL4"/>
<reference evidence="2" key="1">
    <citation type="submission" date="2021-01" db="EMBL/GenBank/DDBJ databases">
        <authorList>
            <person name="Corre E."/>
            <person name="Pelletier E."/>
            <person name="Niang G."/>
            <person name="Scheremetjew M."/>
            <person name="Finn R."/>
            <person name="Kale V."/>
            <person name="Holt S."/>
            <person name="Cochrane G."/>
            <person name="Meng A."/>
            <person name="Brown T."/>
            <person name="Cohen L."/>
        </authorList>
    </citation>
    <scope>NUCLEOTIDE SEQUENCE</scope>
    <source>
        <strain evidence="2">CCMP1594</strain>
    </source>
</reference>
<evidence type="ECO:0000313" key="2">
    <source>
        <dbReference type="EMBL" id="CAE0843932.1"/>
    </source>
</evidence>
<dbReference type="InterPro" id="IPR013320">
    <property type="entry name" value="ConA-like_dom_sf"/>
</dbReference>
<dbReference type="CDD" id="cd11709">
    <property type="entry name" value="SPRY"/>
    <property type="match status" value="1"/>
</dbReference>
<dbReference type="SMART" id="SM00449">
    <property type="entry name" value="SPRY"/>
    <property type="match status" value="1"/>
</dbReference>
<evidence type="ECO:0000259" key="1">
    <source>
        <dbReference type="PROSITE" id="PS50188"/>
    </source>
</evidence>
<organism evidence="2">
    <name type="scientific">Eutreptiella gymnastica</name>
    <dbReference type="NCBI Taxonomy" id="73025"/>
    <lineage>
        <taxon>Eukaryota</taxon>
        <taxon>Discoba</taxon>
        <taxon>Euglenozoa</taxon>
        <taxon>Euglenida</taxon>
        <taxon>Spirocuta</taxon>
        <taxon>Euglenophyceae</taxon>
        <taxon>Eutreptiales</taxon>
        <taxon>Eutreptiaceae</taxon>
        <taxon>Eutreptiella</taxon>
    </lineage>
</organism>
<proteinExistence type="predicted"/>
<protein>
    <recommendedName>
        <fullName evidence="1">B30.2/SPRY domain-containing protein</fullName>
    </recommendedName>
</protein>
<dbReference type="InterPro" id="IPR043136">
    <property type="entry name" value="B30.2/SPRY_sf"/>
</dbReference>
<feature type="domain" description="B30.2/SPRY" evidence="1">
    <location>
        <begin position="1"/>
        <end position="126"/>
    </location>
</feature>
<sequence length="137" mass="15143">MERGYHSWQIRVCSPHIAIGIANTEDLAQIHPGSDEHTWMMYGKPAQLWHAHRCRVYGTILDPGDVVQVDLDFDASGGCLSYSINGKPQGIAFPGIGSWGPFYAAVYIYSKTGDTCHILDYKHSPGQAHFCAFANET</sequence>
<accession>A0A7S4GQL4</accession>
<dbReference type="Pfam" id="PF00622">
    <property type="entry name" value="SPRY"/>
    <property type="match status" value="1"/>
</dbReference>
<dbReference type="InterPro" id="IPR003877">
    <property type="entry name" value="SPRY_dom"/>
</dbReference>
<dbReference type="PROSITE" id="PS50188">
    <property type="entry name" value="B302_SPRY"/>
    <property type="match status" value="1"/>
</dbReference>
<gene>
    <name evidence="2" type="ORF">EGYM00163_LOCUS52493</name>
</gene>
<dbReference type="InterPro" id="IPR001870">
    <property type="entry name" value="B30.2/SPRY"/>
</dbReference>
<dbReference type="SUPFAM" id="SSF49899">
    <property type="entry name" value="Concanavalin A-like lectins/glucanases"/>
    <property type="match status" value="1"/>
</dbReference>